<feature type="domain" description="ABC transporter" evidence="6">
    <location>
        <begin position="342"/>
        <end position="562"/>
    </location>
</feature>
<dbReference type="InterPro" id="IPR003593">
    <property type="entry name" value="AAA+_ATPase"/>
</dbReference>
<dbReference type="InterPro" id="IPR017871">
    <property type="entry name" value="ABC_transporter-like_CS"/>
</dbReference>
<sequence>MIALQDLTIMRGSKVLIDEASATILAGQKVGIIGRNGCGKSTLFAAIQGEIAPEKGSIGIPKNLKISTVAQKTPALPTPALEYVMQGDKTVQELLQRREQAYNQNAGEKIALIEDELGIAGYWTLESRAGSLLFGLGFGPDELQKPIKEFSGGWRMRLNLAQALIYKSDLMLLDEPTNHLDLDTVLFLQNFLKSYTGTLLCISHDRDFLDSFADHILHFEQGKVVLYPGNYSHYELLRAERIKAQKAARKREEAIVAHMQAFVDRFRYKATKAKQAQSLIKAIDRMKLTAVTQEESPFSFSFPEPERTPQIIASLKDLAAGYRGSAPAAGTMPAAESSENAVDDTDAPELKPRLQEGQEEVVLSNINLELISGDRIALLGKNGQGKSTLIKTLVGELPPLKGELTIGRGIKIGYFAQHELESLNEDQNALWHLWRIDPDAKEKDLRSFLGSFAFGGDKVFDKVRTMSGGEQARLALALIAYQKPNLLLLDEPTNHLDLEMREALSVALASYPGALVLVSHDRHLVEAIADKLWLVDHGKVSEFSGDLNDYQDYLVRRAREFREQQQAAADAAAGKNRPAAVNASGTTQGSAPSASVSSYKTKEQKQLEAQKRAALRPLKLKIEQVEKEMAKMEQRLAEIDERMADSSLYEGNKEELEALILERAELNSAKEASEESWLELTSELEAAQQAQ</sequence>
<proteinExistence type="predicted"/>
<dbReference type="Pfam" id="PF12848">
    <property type="entry name" value="ABC_tran_Xtn"/>
    <property type="match status" value="1"/>
</dbReference>
<dbReference type="Pfam" id="PF16326">
    <property type="entry name" value="ABC_tran_CTD"/>
    <property type="match status" value="1"/>
</dbReference>
<gene>
    <name evidence="7" type="ORF">H9847_08180</name>
</gene>
<dbReference type="InterPro" id="IPR032524">
    <property type="entry name" value="ABC_tran_C"/>
</dbReference>
<reference evidence="7" key="2">
    <citation type="submission" date="2021-04" db="EMBL/GenBank/DDBJ databases">
        <authorList>
            <person name="Gilroy R."/>
        </authorList>
    </citation>
    <scope>NUCLEOTIDE SEQUENCE</scope>
    <source>
        <strain evidence="7">378</strain>
    </source>
</reference>
<feature type="coiled-coil region" evidence="4">
    <location>
        <begin position="615"/>
        <end position="676"/>
    </location>
</feature>
<dbReference type="GO" id="GO:0016887">
    <property type="term" value="F:ATP hydrolysis activity"/>
    <property type="evidence" value="ECO:0007669"/>
    <property type="project" value="InterPro"/>
</dbReference>
<protein>
    <submittedName>
        <fullName evidence="7">ATP-binding cassette domain-containing protein</fullName>
    </submittedName>
</protein>
<dbReference type="SMART" id="SM00382">
    <property type="entry name" value="AAA"/>
    <property type="match status" value="2"/>
</dbReference>
<keyword evidence="3 7" id="KW-0067">ATP-binding</keyword>
<evidence type="ECO:0000256" key="5">
    <source>
        <dbReference type="SAM" id="MobiDB-lite"/>
    </source>
</evidence>
<dbReference type="GO" id="GO:0005524">
    <property type="term" value="F:ATP binding"/>
    <property type="evidence" value="ECO:0007669"/>
    <property type="project" value="UniProtKB-KW"/>
</dbReference>
<feature type="compositionally biased region" description="Low complexity" evidence="5">
    <location>
        <begin position="566"/>
        <end position="580"/>
    </location>
</feature>
<evidence type="ECO:0000313" key="8">
    <source>
        <dbReference type="Proteomes" id="UP000733611"/>
    </source>
</evidence>
<dbReference type="Proteomes" id="UP000733611">
    <property type="component" value="Unassembled WGS sequence"/>
</dbReference>
<name>A0A948TGX5_9GAMM</name>
<dbReference type="PROSITE" id="PS00211">
    <property type="entry name" value="ABC_TRANSPORTER_1"/>
    <property type="match status" value="2"/>
</dbReference>
<evidence type="ECO:0000256" key="1">
    <source>
        <dbReference type="ARBA" id="ARBA00022737"/>
    </source>
</evidence>
<dbReference type="InterPro" id="IPR003439">
    <property type="entry name" value="ABC_transporter-like_ATP-bd"/>
</dbReference>
<dbReference type="CDD" id="cd03221">
    <property type="entry name" value="ABCF_EF-3"/>
    <property type="match status" value="2"/>
</dbReference>
<keyword evidence="1" id="KW-0677">Repeat</keyword>
<feature type="region of interest" description="Disordered" evidence="5">
    <location>
        <begin position="566"/>
        <end position="603"/>
    </location>
</feature>
<dbReference type="Gene3D" id="3.40.50.300">
    <property type="entry name" value="P-loop containing nucleotide triphosphate hydrolases"/>
    <property type="match status" value="2"/>
</dbReference>
<dbReference type="SUPFAM" id="SSF52540">
    <property type="entry name" value="P-loop containing nucleoside triphosphate hydrolases"/>
    <property type="match status" value="2"/>
</dbReference>
<evidence type="ECO:0000256" key="3">
    <source>
        <dbReference type="ARBA" id="ARBA00022840"/>
    </source>
</evidence>
<dbReference type="FunFam" id="3.40.50.300:FF:000011">
    <property type="entry name" value="Putative ABC transporter ATP-binding component"/>
    <property type="match status" value="1"/>
</dbReference>
<dbReference type="Pfam" id="PF00005">
    <property type="entry name" value="ABC_tran"/>
    <property type="match status" value="2"/>
</dbReference>
<feature type="region of interest" description="Disordered" evidence="5">
    <location>
        <begin position="326"/>
        <end position="345"/>
    </location>
</feature>
<feature type="compositionally biased region" description="Polar residues" evidence="5">
    <location>
        <begin position="583"/>
        <end position="599"/>
    </location>
</feature>
<dbReference type="Gene3D" id="1.10.287.380">
    <property type="entry name" value="Valyl-tRNA synthetase, C-terminal domain"/>
    <property type="match status" value="1"/>
</dbReference>
<keyword evidence="4" id="KW-0175">Coiled coil</keyword>
<comment type="caution">
    <text evidence="7">The sequence shown here is derived from an EMBL/GenBank/DDBJ whole genome shotgun (WGS) entry which is preliminary data.</text>
</comment>
<dbReference type="InterPro" id="IPR037118">
    <property type="entry name" value="Val-tRNA_synth_C_sf"/>
</dbReference>
<dbReference type="NCBIfam" id="NF000355">
    <property type="entry name" value="ribo_prot_ABC_F"/>
    <property type="match status" value="1"/>
</dbReference>
<evidence type="ECO:0000256" key="4">
    <source>
        <dbReference type="SAM" id="Coils"/>
    </source>
</evidence>
<dbReference type="PROSITE" id="PS50893">
    <property type="entry name" value="ABC_TRANSPORTER_2"/>
    <property type="match status" value="2"/>
</dbReference>
<dbReference type="InterPro" id="IPR050611">
    <property type="entry name" value="ABCF"/>
</dbReference>
<reference evidence="7" key="1">
    <citation type="journal article" date="2021" name="PeerJ">
        <title>Extensive microbial diversity within the chicken gut microbiome revealed by metagenomics and culture.</title>
        <authorList>
            <person name="Gilroy R."/>
            <person name="Ravi A."/>
            <person name="Getino M."/>
            <person name="Pursley I."/>
            <person name="Horton D.L."/>
            <person name="Alikhan N.F."/>
            <person name="Baker D."/>
            <person name="Gharbi K."/>
            <person name="Hall N."/>
            <person name="Watson M."/>
            <person name="Adriaenssens E.M."/>
            <person name="Foster-Nyarko E."/>
            <person name="Jarju S."/>
            <person name="Secka A."/>
            <person name="Antonio M."/>
            <person name="Oren A."/>
            <person name="Chaudhuri R.R."/>
            <person name="La Ragione R."/>
            <person name="Hildebrand F."/>
            <person name="Pallen M.J."/>
        </authorList>
    </citation>
    <scope>NUCLEOTIDE SEQUENCE</scope>
    <source>
        <strain evidence="7">378</strain>
    </source>
</reference>
<dbReference type="InterPro" id="IPR032781">
    <property type="entry name" value="ABC_tran_Xtn"/>
</dbReference>
<dbReference type="EMBL" id="JAHLFE010000166">
    <property type="protein sequence ID" value="MBU3844821.1"/>
    <property type="molecule type" value="Genomic_DNA"/>
</dbReference>
<evidence type="ECO:0000313" key="7">
    <source>
        <dbReference type="EMBL" id="MBU3844821.1"/>
    </source>
</evidence>
<feature type="domain" description="ABC transporter" evidence="6">
    <location>
        <begin position="2"/>
        <end position="246"/>
    </location>
</feature>
<dbReference type="PANTHER" id="PTHR19211">
    <property type="entry name" value="ATP-BINDING TRANSPORT PROTEIN-RELATED"/>
    <property type="match status" value="1"/>
</dbReference>
<accession>A0A948TGX5</accession>
<dbReference type="InterPro" id="IPR027417">
    <property type="entry name" value="P-loop_NTPase"/>
</dbReference>
<keyword evidence="2" id="KW-0547">Nucleotide-binding</keyword>
<dbReference type="GO" id="GO:0003677">
    <property type="term" value="F:DNA binding"/>
    <property type="evidence" value="ECO:0007669"/>
    <property type="project" value="InterPro"/>
</dbReference>
<organism evidence="7 8">
    <name type="scientific">Candidatus Anaerobiospirillum pullicola</name>
    <dbReference type="NCBI Taxonomy" id="2838451"/>
    <lineage>
        <taxon>Bacteria</taxon>
        <taxon>Pseudomonadati</taxon>
        <taxon>Pseudomonadota</taxon>
        <taxon>Gammaproteobacteria</taxon>
        <taxon>Aeromonadales</taxon>
        <taxon>Succinivibrionaceae</taxon>
        <taxon>Anaerobiospirillum</taxon>
    </lineage>
</organism>
<evidence type="ECO:0000259" key="6">
    <source>
        <dbReference type="PROSITE" id="PS50893"/>
    </source>
</evidence>
<evidence type="ECO:0000256" key="2">
    <source>
        <dbReference type="ARBA" id="ARBA00022741"/>
    </source>
</evidence>
<dbReference type="AlphaFoldDB" id="A0A948TGX5"/>
<dbReference type="PANTHER" id="PTHR19211:SF14">
    <property type="entry name" value="ATP-BINDING CASSETTE SUB-FAMILY F MEMBER 1"/>
    <property type="match status" value="1"/>
</dbReference>